<dbReference type="InterPro" id="IPR020846">
    <property type="entry name" value="MFS_dom"/>
</dbReference>
<feature type="transmembrane region" description="Helical" evidence="6">
    <location>
        <begin position="741"/>
        <end position="760"/>
    </location>
</feature>
<name>E8LIQ8_SUCHY</name>
<keyword evidence="9" id="KW-1185">Reference proteome</keyword>
<dbReference type="InterPro" id="IPR011701">
    <property type="entry name" value="MFS"/>
</dbReference>
<sequence>MKNILKAVFNLRLFAVLVVFFISQFFFVSLVVSSYNDYRVQTAQDLLQFNINNTAMRINNITAMGRNIQNYQRAMQDLYDLKMISKAADVFIADKDGRIVVGKSTVGLNTLDIKKLTGQNILLSGNIYLYAPFFDITGHNAGFVLATLGNNQKQSLSEEETKELYASVGLGLVISTLCFIVFFILINLKRQSANHVLSVRTLLIPFFIAQMIIIACMTPSVIKAIDNHADSLQTAAFGSVSKDFSAVTRLNISLHEVSGFNDYFIKLKENVPFIDKISLTDENGNVIAGDNLKIDQYFPIISHNEVIGSLSLTTKIEYTKFVDLGLNLLTLFFISALLAYELTSLLRHEMARMLRPQKKIPFEPSLIRPLGFLIIFGAFLPVSIVPVFMGQYADDLGFLSSDLVKSLAVSTDMTGVAISSLLILFCDKALSDWKKVLPISTFLLIFSTALCFLSFNAYSFLLGRLLYGIAYGGIIVSCQLCVMDATDDTSRAKGMSAAFAGLFSGVLCGVAAGGIIADKFNMRLVFAISCAFAVFNFLLLLYIMKHRTALSANASTHKNDFKSALLPLSKVTAFIKDPKSLSLMLLQVIPYSAIGIGFFNFFLPVTVQENGMGASTVGQLNFLYSFLVIILAPIMGKVIDKIDRKYVILSLALLFSALVPLAFKLPSLIGASILAMILLGISASINEGGQPAVMASYEVSKKIGPSISIKVLDSFLRLGQIAGPLIIAVIMSAFGTAGFSFMAITVAVCAMLFFIIQHFLNTRKTSC</sequence>
<feature type="transmembrane region" description="Helical" evidence="6">
    <location>
        <begin position="366"/>
        <end position="387"/>
    </location>
</feature>
<feature type="transmembrane region" description="Helical" evidence="6">
    <location>
        <begin position="583"/>
        <end position="602"/>
    </location>
</feature>
<keyword evidence="3 6" id="KW-0812">Transmembrane</keyword>
<dbReference type="Pfam" id="PF07690">
    <property type="entry name" value="MFS_1"/>
    <property type="match status" value="2"/>
</dbReference>
<dbReference type="STRING" id="762983.HMPREF9444_00578"/>
<keyword evidence="2" id="KW-1003">Cell membrane</keyword>
<dbReference type="RefSeq" id="WP_009142796.1">
    <property type="nucleotide sequence ID" value="NZ_GL830964.1"/>
</dbReference>
<dbReference type="InterPro" id="IPR050189">
    <property type="entry name" value="MFS_Efflux_Transporters"/>
</dbReference>
<feature type="transmembrane region" description="Helical" evidence="6">
    <location>
        <begin position="523"/>
        <end position="543"/>
    </location>
</feature>
<evidence type="ECO:0000313" key="9">
    <source>
        <dbReference type="Proteomes" id="UP000018458"/>
    </source>
</evidence>
<feature type="transmembrane region" description="Helical" evidence="6">
    <location>
        <begin position="465"/>
        <end position="485"/>
    </location>
</feature>
<evidence type="ECO:0000256" key="6">
    <source>
        <dbReference type="SAM" id="Phobius"/>
    </source>
</evidence>
<dbReference type="HOGENOM" id="CLU_364057_0_0_6"/>
<keyword evidence="5 6" id="KW-0472">Membrane</keyword>
<feature type="transmembrane region" description="Helical" evidence="6">
    <location>
        <begin position="407"/>
        <end position="425"/>
    </location>
</feature>
<accession>E8LIQ8</accession>
<dbReference type="SUPFAM" id="SSF103473">
    <property type="entry name" value="MFS general substrate transporter"/>
    <property type="match status" value="1"/>
</dbReference>
<evidence type="ECO:0000256" key="3">
    <source>
        <dbReference type="ARBA" id="ARBA00022692"/>
    </source>
</evidence>
<dbReference type="GO" id="GO:0022857">
    <property type="term" value="F:transmembrane transporter activity"/>
    <property type="evidence" value="ECO:0007669"/>
    <property type="project" value="InterPro"/>
</dbReference>
<dbReference type="PROSITE" id="PS50850">
    <property type="entry name" value="MFS"/>
    <property type="match status" value="1"/>
</dbReference>
<gene>
    <name evidence="8" type="ORF">HMPREF9444_00578</name>
</gene>
<organism evidence="8 9">
    <name type="scientific">Succinatimonas hippei (strain DSM 22608 / JCM 16073 / KCTC 15190 / YIT 12066)</name>
    <dbReference type="NCBI Taxonomy" id="762983"/>
    <lineage>
        <taxon>Bacteria</taxon>
        <taxon>Pseudomonadati</taxon>
        <taxon>Pseudomonadota</taxon>
        <taxon>Gammaproteobacteria</taxon>
        <taxon>Aeromonadales</taxon>
        <taxon>Succinivibrionaceae</taxon>
        <taxon>Succinatimonas</taxon>
    </lineage>
</organism>
<proteinExistence type="predicted"/>
<dbReference type="EMBL" id="AEVO01000026">
    <property type="protein sequence ID" value="EFY07592.1"/>
    <property type="molecule type" value="Genomic_DNA"/>
</dbReference>
<evidence type="ECO:0000313" key="8">
    <source>
        <dbReference type="EMBL" id="EFY07592.1"/>
    </source>
</evidence>
<dbReference type="AlphaFoldDB" id="E8LIQ8"/>
<feature type="transmembrane region" description="Helical" evidence="6">
    <location>
        <begin position="497"/>
        <end position="517"/>
    </location>
</feature>
<protein>
    <submittedName>
        <fullName evidence="8">Transporter, major facilitator family protein</fullName>
    </submittedName>
</protein>
<dbReference type="OrthoDB" id="3690818at2"/>
<dbReference type="PANTHER" id="PTHR43124">
    <property type="entry name" value="PURINE EFFLUX PUMP PBUE"/>
    <property type="match status" value="1"/>
</dbReference>
<feature type="transmembrane region" description="Helical" evidence="6">
    <location>
        <begin position="646"/>
        <end position="663"/>
    </location>
</feature>
<feature type="transmembrane region" description="Helical" evidence="6">
    <location>
        <begin position="622"/>
        <end position="639"/>
    </location>
</feature>
<feature type="transmembrane region" description="Helical" evidence="6">
    <location>
        <begin position="324"/>
        <end position="346"/>
    </location>
</feature>
<evidence type="ECO:0000259" key="7">
    <source>
        <dbReference type="PROSITE" id="PS50850"/>
    </source>
</evidence>
<dbReference type="GO" id="GO:0005886">
    <property type="term" value="C:plasma membrane"/>
    <property type="evidence" value="ECO:0007669"/>
    <property type="project" value="UniProtKB-SubCell"/>
</dbReference>
<dbReference type="Gene3D" id="1.20.1250.20">
    <property type="entry name" value="MFS general substrate transporter like domains"/>
    <property type="match status" value="1"/>
</dbReference>
<dbReference type="eggNOG" id="COG2814">
    <property type="taxonomic scope" value="Bacteria"/>
</dbReference>
<evidence type="ECO:0000256" key="5">
    <source>
        <dbReference type="ARBA" id="ARBA00023136"/>
    </source>
</evidence>
<feature type="transmembrane region" description="Helical" evidence="6">
    <location>
        <begin position="164"/>
        <end position="185"/>
    </location>
</feature>
<evidence type="ECO:0000256" key="2">
    <source>
        <dbReference type="ARBA" id="ARBA00022475"/>
    </source>
</evidence>
<feature type="transmembrane region" description="Helical" evidence="6">
    <location>
        <begin position="12"/>
        <end position="32"/>
    </location>
</feature>
<feature type="transmembrane region" description="Helical" evidence="6">
    <location>
        <begin position="669"/>
        <end position="686"/>
    </location>
</feature>
<feature type="transmembrane region" description="Helical" evidence="6">
    <location>
        <begin position="437"/>
        <end position="459"/>
    </location>
</feature>
<comment type="subcellular location">
    <subcellularLocation>
        <location evidence="1">Cell membrane</location>
        <topology evidence="1">Multi-pass membrane protein</topology>
    </subcellularLocation>
</comment>
<keyword evidence="4 6" id="KW-1133">Transmembrane helix</keyword>
<evidence type="ECO:0000256" key="1">
    <source>
        <dbReference type="ARBA" id="ARBA00004651"/>
    </source>
</evidence>
<dbReference type="InterPro" id="IPR036259">
    <property type="entry name" value="MFS_trans_sf"/>
</dbReference>
<feature type="transmembrane region" description="Helical" evidence="6">
    <location>
        <begin position="197"/>
        <end position="222"/>
    </location>
</feature>
<feature type="domain" description="Major facilitator superfamily (MFS) profile" evidence="7">
    <location>
        <begin position="367"/>
        <end position="765"/>
    </location>
</feature>
<feature type="transmembrane region" description="Helical" evidence="6">
    <location>
        <begin position="715"/>
        <end position="735"/>
    </location>
</feature>
<comment type="caution">
    <text evidence="8">The sequence shown here is derived from an EMBL/GenBank/DDBJ whole genome shotgun (WGS) entry which is preliminary data.</text>
</comment>
<dbReference type="PANTHER" id="PTHR43124:SF3">
    <property type="entry name" value="CHLORAMPHENICOL EFFLUX PUMP RV0191"/>
    <property type="match status" value="1"/>
</dbReference>
<reference evidence="8 9" key="1">
    <citation type="submission" date="2011-01" db="EMBL/GenBank/DDBJ databases">
        <authorList>
            <person name="Weinstock G."/>
            <person name="Sodergren E."/>
            <person name="Clifton S."/>
            <person name="Fulton L."/>
            <person name="Fulton B."/>
            <person name="Courtney L."/>
            <person name="Fronick C."/>
            <person name="Harrison M."/>
            <person name="Strong C."/>
            <person name="Farmer C."/>
            <person name="Delahaunty K."/>
            <person name="Markovic C."/>
            <person name="Hall O."/>
            <person name="Minx P."/>
            <person name="Tomlinson C."/>
            <person name="Mitreva M."/>
            <person name="Hou S."/>
            <person name="Chen J."/>
            <person name="Wollam A."/>
            <person name="Pepin K.H."/>
            <person name="Johnson M."/>
            <person name="Bhonagiri V."/>
            <person name="Zhang X."/>
            <person name="Suruliraj S."/>
            <person name="Warren W."/>
            <person name="Chinwalla A."/>
            <person name="Mardis E.R."/>
            <person name="Wilson R.K."/>
        </authorList>
    </citation>
    <scope>NUCLEOTIDE SEQUENCE [LARGE SCALE GENOMIC DNA]</scope>
    <source>
        <strain evidence="9">DSM 22608 / JCM 16073 / KCTC 15190 / YIT 12066</strain>
    </source>
</reference>
<evidence type="ECO:0000256" key="4">
    <source>
        <dbReference type="ARBA" id="ARBA00022989"/>
    </source>
</evidence>
<dbReference type="Proteomes" id="UP000018458">
    <property type="component" value="Unassembled WGS sequence"/>
</dbReference>